<organism evidence="1">
    <name type="scientific">marine sediment metagenome</name>
    <dbReference type="NCBI Taxonomy" id="412755"/>
    <lineage>
        <taxon>unclassified sequences</taxon>
        <taxon>metagenomes</taxon>
        <taxon>ecological metagenomes</taxon>
    </lineage>
</organism>
<dbReference type="InterPro" id="IPR038258">
    <property type="entry name" value="Gp4_sf"/>
</dbReference>
<protein>
    <submittedName>
        <fullName evidence="1">Uncharacterized protein</fullName>
    </submittedName>
</protein>
<reference evidence="1" key="1">
    <citation type="journal article" date="2015" name="Nature">
        <title>Complex archaea that bridge the gap between prokaryotes and eukaryotes.</title>
        <authorList>
            <person name="Spang A."/>
            <person name="Saw J.H."/>
            <person name="Jorgensen S.L."/>
            <person name="Zaremba-Niedzwiedzka K."/>
            <person name="Martijn J."/>
            <person name="Lind A.E."/>
            <person name="van Eijk R."/>
            <person name="Schleper C."/>
            <person name="Guy L."/>
            <person name="Ettema T.J."/>
        </authorList>
    </citation>
    <scope>NUCLEOTIDE SEQUENCE</scope>
</reference>
<dbReference type="EMBL" id="LAZR01065420">
    <property type="protein sequence ID" value="KKK55579.1"/>
    <property type="molecule type" value="Genomic_DNA"/>
</dbReference>
<accession>A0A0F8YN51</accession>
<proteinExistence type="predicted"/>
<evidence type="ECO:0000313" key="1">
    <source>
        <dbReference type="EMBL" id="KKK55579.1"/>
    </source>
</evidence>
<dbReference type="Gene3D" id="1.10.3230.20">
    <property type="entry name" value="P22 tail accessory factor (Gp4)"/>
    <property type="match status" value="1"/>
</dbReference>
<gene>
    <name evidence="1" type="ORF">LCGC14_3073140</name>
</gene>
<dbReference type="AlphaFoldDB" id="A0A0F8YN51"/>
<comment type="caution">
    <text evidence="1">The sequence shown here is derived from an EMBL/GenBank/DDBJ whole genome shotgun (WGS) entry which is preliminary data.</text>
</comment>
<name>A0A0F8YN51_9ZZZZ</name>
<sequence length="101" mass="11230">FPLGKIHFDSPSDKTYTFNVFSWKPLASFADLDSTTIVLPAEYVKALRYHLAVDLAPELTVALDPLVIQQTVVSRAIIKNLNAPAVAPARFESAITRELFR</sequence>
<feature type="non-terminal residue" evidence="1">
    <location>
        <position position="1"/>
    </location>
</feature>